<dbReference type="EMBL" id="BJHY01000001">
    <property type="protein sequence ID" value="GDY71646.1"/>
    <property type="molecule type" value="Genomic_DNA"/>
</dbReference>
<gene>
    <name evidence="2" type="ORF">SAV31267_011310</name>
</gene>
<dbReference type="Proteomes" id="UP000299211">
    <property type="component" value="Unassembled WGS sequence"/>
</dbReference>
<reference evidence="2 3" key="1">
    <citation type="submission" date="2019-04" db="EMBL/GenBank/DDBJ databases">
        <title>Draft genome sequences of Streptomyces avermitilis ATCC 31267.</title>
        <authorList>
            <person name="Komaki H."/>
            <person name="Tamura T."/>
            <person name="Hosoyama A."/>
        </authorList>
    </citation>
    <scope>NUCLEOTIDE SEQUENCE [LARGE SCALE GENOMIC DNA]</scope>
    <source>
        <strain evidence="2 3">ATCC 31267</strain>
    </source>
</reference>
<dbReference type="AlphaFoldDB" id="A0A4D4MIM2"/>
<feature type="compositionally biased region" description="Low complexity" evidence="1">
    <location>
        <begin position="74"/>
        <end position="84"/>
    </location>
</feature>
<proteinExistence type="predicted"/>
<evidence type="ECO:0000313" key="3">
    <source>
        <dbReference type="Proteomes" id="UP000299211"/>
    </source>
</evidence>
<organism evidence="2 3">
    <name type="scientific">Streptomyces avermitilis</name>
    <dbReference type="NCBI Taxonomy" id="33903"/>
    <lineage>
        <taxon>Bacteria</taxon>
        <taxon>Bacillati</taxon>
        <taxon>Actinomycetota</taxon>
        <taxon>Actinomycetes</taxon>
        <taxon>Kitasatosporales</taxon>
        <taxon>Streptomycetaceae</taxon>
        <taxon>Streptomyces</taxon>
    </lineage>
</organism>
<comment type="caution">
    <text evidence="2">The sequence shown here is derived from an EMBL/GenBank/DDBJ whole genome shotgun (WGS) entry which is preliminary data.</text>
</comment>
<protein>
    <submittedName>
        <fullName evidence="2">Uncharacterized protein</fullName>
    </submittedName>
</protein>
<evidence type="ECO:0000313" key="2">
    <source>
        <dbReference type="EMBL" id="GDY71646.1"/>
    </source>
</evidence>
<name>A0A4D4MIM2_STRAX</name>
<sequence length="134" mass="13299">MQRAERLAGVGQVAVRRVGGGTGGLGVERDDGVQGGVGLVDVPEVLLEEVAAADVAVAQRGELFAGGGQVESLARAPGRAPAAPGVGGGGDHGRRRGDGRGGEEQSAAEDHVRAPDVLLWGADASRFLTGGGVK</sequence>
<feature type="region of interest" description="Disordered" evidence="1">
    <location>
        <begin position="71"/>
        <end position="115"/>
    </location>
</feature>
<accession>A0A4D4MIM2</accession>
<evidence type="ECO:0000256" key="1">
    <source>
        <dbReference type="SAM" id="MobiDB-lite"/>
    </source>
</evidence>
<feature type="compositionally biased region" description="Basic and acidic residues" evidence="1">
    <location>
        <begin position="96"/>
        <end position="114"/>
    </location>
</feature>